<protein>
    <submittedName>
        <fullName evidence="2">Uncharacterized protein</fullName>
    </submittedName>
</protein>
<feature type="compositionally biased region" description="Pro residues" evidence="1">
    <location>
        <begin position="271"/>
        <end position="281"/>
    </location>
</feature>
<feature type="compositionally biased region" description="Basic residues" evidence="1">
    <location>
        <begin position="345"/>
        <end position="354"/>
    </location>
</feature>
<keyword evidence="3" id="KW-1185">Reference proteome</keyword>
<dbReference type="Proteomes" id="UP000076154">
    <property type="component" value="Unassembled WGS sequence"/>
</dbReference>
<gene>
    <name evidence="2" type="ORF">Hypma_016614</name>
</gene>
<feature type="compositionally biased region" description="Polar residues" evidence="1">
    <location>
        <begin position="248"/>
        <end position="268"/>
    </location>
</feature>
<evidence type="ECO:0000313" key="2">
    <source>
        <dbReference type="EMBL" id="RDB14528.1"/>
    </source>
</evidence>
<dbReference type="AlphaFoldDB" id="A0A369IXT3"/>
<reference evidence="2" key="1">
    <citation type="submission" date="2018-04" db="EMBL/GenBank/DDBJ databases">
        <title>Whole genome sequencing of Hypsizygus marmoreus.</title>
        <authorList>
            <person name="Choi I.-G."/>
            <person name="Min B."/>
            <person name="Kim J.-G."/>
            <person name="Kim S."/>
            <person name="Oh Y.-L."/>
            <person name="Kong W.-S."/>
            <person name="Park H."/>
            <person name="Jeong J."/>
            <person name="Song E.-S."/>
        </authorList>
    </citation>
    <scope>NUCLEOTIDE SEQUENCE [LARGE SCALE GENOMIC DNA]</scope>
    <source>
        <strain evidence="2">51987-8</strain>
    </source>
</reference>
<sequence length="365" mass="38061">MKDWPTGDIEALAGMIIPLIGNGSTTSNPPGTAINNAPSDWDGARSQTLGQVQNLLPGGSGGATCAPTDTVINRAPPEWDDVLSQTLSQVQGLLPGGAGSSLATLPFEGQRTDVSTIGATATNPVNYLCQGLFSDESTAHTDPSVVTSAPVSFSLTFQNSEYFTGSAAPVVLSGISQTPIPHAAPSFQQSSGWDTFELPTGNVFLLRFTEVLKILKAYTPPSAYPRHHPVLPHQRTAVSQYSISTALSSAYPSQPSRGSQQPESNDSAGPSLPPTGLPPSPRAEFRQPEESFGIGNPAAVQSSSNPHQRISSAESGAGESAPTGVGRSSAVQSSSGPHQRVFSKLLKRPLRATPRRNVQAEAAEE</sequence>
<dbReference type="InParanoid" id="A0A369IXT3"/>
<feature type="compositionally biased region" description="Low complexity" evidence="1">
    <location>
        <begin position="311"/>
        <end position="321"/>
    </location>
</feature>
<feature type="region of interest" description="Disordered" evidence="1">
    <location>
        <begin position="248"/>
        <end position="365"/>
    </location>
</feature>
<comment type="caution">
    <text evidence="2">The sequence shown here is derived from an EMBL/GenBank/DDBJ whole genome shotgun (WGS) entry which is preliminary data.</text>
</comment>
<name>A0A369IXT3_HYPMA</name>
<organism evidence="2 3">
    <name type="scientific">Hypsizygus marmoreus</name>
    <name type="common">White beech mushroom</name>
    <name type="synonym">Agaricus marmoreus</name>
    <dbReference type="NCBI Taxonomy" id="39966"/>
    <lineage>
        <taxon>Eukaryota</taxon>
        <taxon>Fungi</taxon>
        <taxon>Dikarya</taxon>
        <taxon>Basidiomycota</taxon>
        <taxon>Agaricomycotina</taxon>
        <taxon>Agaricomycetes</taxon>
        <taxon>Agaricomycetidae</taxon>
        <taxon>Agaricales</taxon>
        <taxon>Tricholomatineae</taxon>
        <taxon>Lyophyllaceae</taxon>
        <taxon>Hypsizygus</taxon>
    </lineage>
</organism>
<dbReference type="EMBL" id="LUEZ02000100">
    <property type="protein sequence ID" value="RDB14528.1"/>
    <property type="molecule type" value="Genomic_DNA"/>
</dbReference>
<evidence type="ECO:0000313" key="3">
    <source>
        <dbReference type="Proteomes" id="UP000076154"/>
    </source>
</evidence>
<accession>A0A369IXT3</accession>
<proteinExistence type="predicted"/>
<feature type="compositionally biased region" description="Polar residues" evidence="1">
    <location>
        <begin position="299"/>
        <end position="310"/>
    </location>
</feature>
<evidence type="ECO:0000256" key="1">
    <source>
        <dbReference type="SAM" id="MobiDB-lite"/>
    </source>
</evidence>